<evidence type="ECO:0000313" key="1">
    <source>
        <dbReference type="EMBL" id="SDF36569.1"/>
    </source>
</evidence>
<dbReference type="Proteomes" id="UP000199468">
    <property type="component" value="Unassembled WGS sequence"/>
</dbReference>
<name>A0ABY0NF20_9HYPH</name>
<evidence type="ECO:0000313" key="2">
    <source>
        <dbReference type="Proteomes" id="UP000199468"/>
    </source>
</evidence>
<accession>A0ABY0NF20</accession>
<sequence>MAAKSDLETVEALSDLNKAYQAAVDAPSENLVGWDDHEAFREAMRRPVKTTDAAGAALIAKALGDAIRVGSTN</sequence>
<keyword evidence="2" id="KW-1185">Reference proteome</keyword>
<gene>
    <name evidence="1" type="ORF">SAMN05421844_101438</name>
</gene>
<reference evidence="1 2" key="1">
    <citation type="submission" date="2016-10" db="EMBL/GenBank/DDBJ databases">
        <authorList>
            <person name="Varghese N."/>
            <person name="Submissions S."/>
        </authorList>
    </citation>
    <scope>NUCLEOTIDE SEQUENCE [LARGE SCALE GENOMIC DNA]</scope>
    <source>
        <strain evidence="1 2">DSM 26672</strain>
    </source>
</reference>
<proteinExistence type="predicted"/>
<dbReference type="EMBL" id="FNBZ01000001">
    <property type="protein sequence ID" value="SDF36569.1"/>
    <property type="molecule type" value="Genomic_DNA"/>
</dbReference>
<organism evidence="1 2">
    <name type="scientific">Bosea robiniae</name>
    <dbReference type="NCBI Taxonomy" id="1036780"/>
    <lineage>
        <taxon>Bacteria</taxon>
        <taxon>Pseudomonadati</taxon>
        <taxon>Pseudomonadota</taxon>
        <taxon>Alphaproteobacteria</taxon>
        <taxon>Hyphomicrobiales</taxon>
        <taxon>Boseaceae</taxon>
        <taxon>Bosea</taxon>
    </lineage>
</organism>
<protein>
    <submittedName>
        <fullName evidence="1">Uncharacterized protein</fullName>
    </submittedName>
</protein>
<comment type="caution">
    <text evidence="1">The sequence shown here is derived from an EMBL/GenBank/DDBJ whole genome shotgun (WGS) entry which is preliminary data.</text>
</comment>
<dbReference type="RefSeq" id="WP_091855631.1">
    <property type="nucleotide sequence ID" value="NZ_FNBZ01000001.1"/>
</dbReference>